<comment type="caution">
    <text evidence="3">The sequence shown here is derived from an EMBL/GenBank/DDBJ whole genome shotgun (WGS) entry which is preliminary data.</text>
</comment>
<dbReference type="SUPFAM" id="SSF52821">
    <property type="entry name" value="Rhodanese/Cell cycle control phosphatase"/>
    <property type="match status" value="1"/>
</dbReference>
<reference evidence="3 4" key="1">
    <citation type="journal article" date="2024" name="Nat. Commun.">
        <title>Phylogenomics reveals the evolutionary origins of lichenization in chlorophyte algae.</title>
        <authorList>
            <person name="Puginier C."/>
            <person name="Libourel C."/>
            <person name="Otte J."/>
            <person name="Skaloud P."/>
            <person name="Haon M."/>
            <person name="Grisel S."/>
            <person name="Petersen M."/>
            <person name="Berrin J.G."/>
            <person name="Delaux P.M."/>
            <person name="Dal Grande F."/>
            <person name="Keller J."/>
        </authorList>
    </citation>
    <scope>NUCLEOTIDE SEQUENCE [LARGE SCALE GENOMIC DNA]</scope>
    <source>
        <strain evidence="3 4">SAG 2036</strain>
    </source>
</reference>
<feature type="compositionally biased region" description="Polar residues" evidence="1">
    <location>
        <begin position="332"/>
        <end position="344"/>
    </location>
</feature>
<keyword evidence="4" id="KW-1185">Reference proteome</keyword>
<dbReference type="SMART" id="SM00450">
    <property type="entry name" value="RHOD"/>
    <property type="match status" value="1"/>
</dbReference>
<feature type="domain" description="Rhodanese" evidence="2">
    <location>
        <begin position="108"/>
        <end position="214"/>
    </location>
</feature>
<sequence>MQLALPAKPGYQPARSSPTDATSLLHHGNLLASQPSGRTHRDTRPELRSISHSVATHSSAQEYLDAALSSPATLVVAAAVPLPILLALALNKGASRCSPAQALKVLSDDSQAVLIDIRSKQDRSKEGSPDLGPTKGRTFAVPYQKIEKGQSKAPASFEDSLGKKFSADATVVLLDAAGKDAPAAAKLALKAAKKTYWVAGGAEGWKTSGLPWREAAVGPDFGALLRAAQSGQGKPVAVAGAGVAAAGLASAVTDFEFLQIFELLGAAAAVQFLFKRLLLEDREKTVARIKGFMDDIGGDIGGDLQRLTAKLLDEEEEEPEEAAGPSLDFTPANGTPSKNGTGQTAAGKRDARTPVGV</sequence>
<evidence type="ECO:0000259" key="2">
    <source>
        <dbReference type="PROSITE" id="PS50206"/>
    </source>
</evidence>
<accession>A0AAW1Q040</accession>
<dbReference type="PANTHER" id="PTHR47377">
    <property type="entry name" value="RHODANESE-LIKE DOMAIN-CONTAINING PROTEIN 4, CHLOROPLASTIC"/>
    <property type="match status" value="1"/>
</dbReference>
<dbReference type="Proteomes" id="UP001465755">
    <property type="component" value="Unassembled WGS sequence"/>
</dbReference>
<dbReference type="InterPro" id="IPR044240">
    <property type="entry name" value="STR4-like"/>
</dbReference>
<dbReference type="PANTHER" id="PTHR47377:SF1">
    <property type="entry name" value="RHODANESE-LIKE DOMAIN-CONTAINING PROTEIN 4, CHLOROPLASTIC"/>
    <property type="match status" value="1"/>
</dbReference>
<name>A0AAW1Q040_9CHLO</name>
<evidence type="ECO:0000256" key="1">
    <source>
        <dbReference type="SAM" id="MobiDB-lite"/>
    </source>
</evidence>
<feature type="region of interest" description="Disordered" evidence="1">
    <location>
        <begin position="1"/>
        <end position="22"/>
    </location>
</feature>
<dbReference type="PROSITE" id="PS50206">
    <property type="entry name" value="RHODANESE_3"/>
    <property type="match status" value="1"/>
</dbReference>
<evidence type="ECO:0000313" key="4">
    <source>
        <dbReference type="Proteomes" id="UP001465755"/>
    </source>
</evidence>
<protein>
    <recommendedName>
        <fullName evidence="2">Rhodanese domain-containing protein</fullName>
    </recommendedName>
</protein>
<dbReference type="InterPro" id="IPR036873">
    <property type="entry name" value="Rhodanese-like_dom_sf"/>
</dbReference>
<feature type="compositionally biased region" description="Basic and acidic residues" evidence="1">
    <location>
        <begin position="117"/>
        <end position="128"/>
    </location>
</feature>
<dbReference type="EMBL" id="JALJOQ010000004">
    <property type="protein sequence ID" value="KAK9813464.1"/>
    <property type="molecule type" value="Genomic_DNA"/>
</dbReference>
<evidence type="ECO:0000313" key="3">
    <source>
        <dbReference type="EMBL" id="KAK9813464.1"/>
    </source>
</evidence>
<organism evidence="3 4">
    <name type="scientific">Symbiochloris irregularis</name>
    <dbReference type="NCBI Taxonomy" id="706552"/>
    <lineage>
        <taxon>Eukaryota</taxon>
        <taxon>Viridiplantae</taxon>
        <taxon>Chlorophyta</taxon>
        <taxon>core chlorophytes</taxon>
        <taxon>Trebouxiophyceae</taxon>
        <taxon>Trebouxiales</taxon>
        <taxon>Trebouxiaceae</taxon>
        <taxon>Symbiochloris</taxon>
    </lineage>
</organism>
<dbReference type="AlphaFoldDB" id="A0AAW1Q040"/>
<dbReference type="Pfam" id="PF00581">
    <property type="entry name" value="Rhodanese"/>
    <property type="match status" value="1"/>
</dbReference>
<feature type="region of interest" description="Disordered" evidence="1">
    <location>
        <begin position="117"/>
        <end position="136"/>
    </location>
</feature>
<feature type="region of interest" description="Disordered" evidence="1">
    <location>
        <begin position="313"/>
        <end position="357"/>
    </location>
</feature>
<gene>
    <name evidence="3" type="ORF">WJX73_000324</name>
</gene>
<dbReference type="Gene3D" id="3.40.250.10">
    <property type="entry name" value="Rhodanese-like domain"/>
    <property type="match status" value="1"/>
</dbReference>
<feature type="compositionally biased region" description="Basic and acidic residues" evidence="1">
    <location>
        <begin position="347"/>
        <end position="357"/>
    </location>
</feature>
<proteinExistence type="predicted"/>
<dbReference type="InterPro" id="IPR001763">
    <property type="entry name" value="Rhodanese-like_dom"/>
</dbReference>